<comment type="catalytic activity">
    <reaction evidence="17">
        <text>N-acetyl-alpha-D-glucosamine 1-phosphate + UTP + H(+) = UDP-N-acetyl-alpha-D-glucosamine + diphosphate</text>
        <dbReference type="Rhea" id="RHEA:13509"/>
        <dbReference type="ChEBI" id="CHEBI:15378"/>
        <dbReference type="ChEBI" id="CHEBI:33019"/>
        <dbReference type="ChEBI" id="CHEBI:46398"/>
        <dbReference type="ChEBI" id="CHEBI:57705"/>
        <dbReference type="ChEBI" id="CHEBI:57776"/>
        <dbReference type="EC" id="2.7.7.23"/>
    </reaction>
</comment>
<evidence type="ECO:0000256" key="17">
    <source>
        <dbReference type="ARBA" id="ARBA00048493"/>
    </source>
</evidence>
<dbReference type="InterPro" id="IPR005882">
    <property type="entry name" value="Bifunctional_GlmU"/>
</dbReference>
<feature type="domain" description="MobA-like NTP transferase" evidence="18">
    <location>
        <begin position="8"/>
        <end position="131"/>
    </location>
</feature>
<dbReference type="PROSITE" id="PS00101">
    <property type="entry name" value="HEXAPEP_TRANSFERASES"/>
    <property type="match status" value="1"/>
</dbReference>
<proteinExistence type="inferred from homology"/>
<reference evidence="19" key="1">
    <citation type="submission" date="2018-06" db="EMBL/GenBank/DDBJ databases">
        <authorList>
            <person name="Zhirakovskaya E."/>
        </authorList>
    </citation>
    <scope>NUCLEOTIDE SEQUENCE</scope>
</reference>
<protein>
    <submittedName>
        <fullName evidence="19">N-acetylglucosamine-1-phosphate uridyltransferase / Glucosamine-1-phosphate N-acetyltransferase</fullName>
        <ecNumber evidence="19">2.3.1.157</ecNumber>
        <ecNumber evidence="19">2.7.7.23</ecNumber>
    </submittedName>
</protein>
<dbReference type="InterPro" id="IPR001451">
    <property type="entry name" value="Hexapep"/>
</dbReference>
<dbReference type="SUPFAM" id="SSF51161">
    <property type="entry name" value="Trimeric LpxA-like enzymes"/>
    <property type="match status" value="1"/>
</dbReference>
<keyword evidence="15" id="KW-0961">Cell wall biogenesis/degradation</keyword>
<dbReference type="InterPro" id="IPR025877">
    <property type="entry name" value="MobA-like_NTP_Trfase"/>
</dbReference>
<evidence type="ECO:0000256" key="15">
    <source>
        <dbReference type="ARBA" id="ARBA00023316"/>
    </source>
</evidence>
<dbReference type="NCBIfam" id="NF010933">
    <property type="entry name" value="PRK14353.1"/>
    <property type="match status" value="1"/>
</dbReference>
<dbReference type="InterPro" id="IPR038009">
    <property type="entry name" value="GlmU_C_LbH"/>
</dbReference>
<comment type="cofactor">
    <cofactor evidence="1">
        <name>Mg(2+)</name>
        <dbReference type="ChEBI" id="CHEBI:18420"/>
    </cofactor>
</comment>
<accession>A0A3B0R9C1</accession>
<dbReference type="SUPFAM" id="SSF53448">
    <property type="entry name" value="Nucleotide-diphospho-sugar transferases"/>
    <property type="match status" value="1"/>
</dbReference>
<organism evidence="19">
    <name type="scientific">hydrothermal vent metagenome</name>
    <dbReference type="NCBI Taxonomy" id="652676"/>
    <lineage>
        <taxon>unclassified sequences</taxon>
        <taxon>metagenomes</taxon>
        <taxon>ecological metagenomes</taxon>
    </lineage>
</organism>
<dbReference type="GO" id="GO:0003977">
    <property type="term" value="F:UDP-N-acetylglucosamine diphosphorylase activity"/>
    <property type="evidence" value="ECO:0007669"/>
    <property type="project" value="UniProtKB-EC"/>
</dbReference>
<evidence type="ECO:0000256" key="7">
    <source>
        <dbReference type="ARBA" id="ARBA00022695"/>
    </source>
</evidence>
<dbReference type="Pfam" id="PF00132">
    <property type="entry name" value="Hexapep"/>
    <property type="match status" value="1"/>
</dbReference>
<keyword evidence="9" id="KW-0677">Repeat</keyword>
<dbReference type="CDD" id="cd02540">
    <property type="entry name" value="GT2_GlmU_N_bac"/>
    <property type="match status" value="1"/>
</dbReference>
<dbReference type="InterPro" id="IPR018357">
    <property type="entry name" value="Hexapep_transf_CS"/>
</dbReference>
<evidence type="ECO:0000256" key="6">
    <source>
        <dbReference type="ARBA" id="ARBA00022679"/>
    </source>
</evidence>
<name>A0A3B0R9C1_9ZZZZ</name>
<dbReference type="GO" id="GO:0019134">
    <property type="term" value="F:glucosamine-1-phosphate N-acetyltransferase activity"/>
    <property type="evidence" value="ECO:0007669"/>
    <property type="project" value="UniProtKB-EC"/>
</dbReference>
<evidence type="ECO:0000259" key="18">
    <source>
        <dbReference type="Pfam" id="PF12804"/>
    </source>
</evidence>
<evidence type="ECO:0000256" key="3">
    <source>
        <dbReference type="ARBA" id="ARBA00007707"/>
    </source>
</evidence>
<dbReference type="Gene3D" id="2.160.10.10">
    <property type="entry name" value="Hexapeptide repeat proteins"/>
    <property type="match status" value="1"/>
</dbReference>
<evidence type="ECO:0000256" key="8">
    <source>
        <dbReference type="ARBA" id="ARBA00022723"/>
    </source>
</evidence>
<dbReference type="EC" id="2.7.7.23" evidence="19"/>
<evidence type="ECO:0000256" key="10">
    <source>
        <dbReference type="ARBA" id="ARBA00022842"/>
    </source>
</evidence>
<keyword evidence="12" id="KW-0573">Peptidoglycan synthesis</keyword>
<dbReference type="PANTHER" id="PTHR43584:SF3">
    <property type="entry name" value="BIFUNCTIONAL PROTEIN GLMU"/>
    <property type="match status" value="1"/>
</dbReference>
<dbReference type="GO" id="GO:0071555">
    <property type="term" value="P:cell wall organization"/>
    <property type="evidence" value="ECO:0007669"/>
    <property type="project" value="UniProtKB-KW"/>
</dbReference>
<keyword evidence="8" id="KW-0479">Metal-binding</keyword>
<keyword evidence="14 19" id="KW-0012">Acyltransferase</keyword>
<keyword evidence="5" id="KW-0963">Cytoplasm</keyword>
<keyword evidence="7 19" id="KW-0548">Nucleotidyltransferase</keyword>
<dbReference type="InterPro" id="IPR029044">
    <property type="entry name" value="Nucleotide-diphossugar_trans"/>
</dbReference>
<dbReference type="PANTHER" id="PTHR43584">
    <property type="entry name" value="NUCLEOTIDYL TRANSFERASE"/>
    <property type="match status" value="1"/>
</dbReference>
<keyword evidence="13" id="KW-0511">Multifunctional enzyme</keyword>
<dbReference type="InterPro" id="IPR011004">
    <property type="entry name" value="Trimer_LpxA-like_sf"/>
</dbReference>
<dbReference type="AlphaFoldDB" id="A0A3B0R9C1"/>
<evidence type="ECO:0000256" key="12">
    <source>
        <dbReference type="ARBA" id="ARBA00022984"/>
    </source>
</evidence>
<dbReference type="GO" id="GO:0006048">
    <property type="term" value="P:UDP-N-acetylglucosamine biosynthetic process"/>
    <property type="evidence" value="ECO:0007669"/>
    <property type="project" value="InterPro"/>
</dbReference>
<evidence type="ECO:0000256" key="5">
    <source>
        <dbReference type="ARBA" id="ARBA00022490"/>
    </source>
</evidence>
<dbReference type="Pfam" id="PF12804">
    <property type="entry name" value="NTP_transf_3"/>
    <property type="match status" value="1"/>
</dbReference>
<dbReference type="GO" id="GO:0008360">
    <property type="term" value="P:regulation of cell shape"/>
    <property type="evidence" value="ECO:0007669"/>
    <property type="project" value="UniProtKB-KW"/>
</dbReference>
<sequence>MSNSDLAVVILAAGKGTRMKSNLHKVLHPLGGRPMLHHLMDTLEYLSPSRKVIVVGAGKEQVEQSVGDQAEIVVQEPQFGTGHAVQVTRDQLSDFSGDVLILYGDVPMLSAATLQNMLDVRHGAGNPAVVVLGFEPADSKAYGRLVVDDQGDLLAIVEHKDASADQRKIGLCNSGIMALDGAVMFDLLDGLDDNNAAGEFYLTDVVAIARAKGLGCAVSVASESEVMGINSRSELAEAEAVFQGTQRQKFMAEGVTLLDPSSVYFSHDTVIGTDVTIEPNVFFGPGVVVEADVTIKGFCHFEGAIIRKGATVGPYARLRPLADVGAGAKIGNFVEVKKSTIEQGAKVSHLSYIGDAIVGTGANIGAGTITCNYDGFNKALTEIGAGAFIGSNTALVAPVKIGAGAIVGAGSVVTREVSTDALVVTRAKQKEMAGWAAAFRQKQIKNKG</sequence>
<comment type="subcellular location">
    <subcellularLocation>
        <location evidence="2">Cytoplasm</location>
    </subcellularLocation>
</comment>
<dbReference type="GO" id="GO:0005737">
    <property type="term" value="C:cytoplasm"/>
    <property type="evidence" value="ECO:0007669"/>
    <property type="project" value="UniProtKB-SubCell"/>
</dbReference>
<evidence type="ECO:0000313" key="19">
    <source>
        <dbReference type="EMBL" id="VAV88117.1"/>
    </source>
</evidence>
<keyword evidence="10" id="KW-0460">Magnesium</keyword>
<evidence type="ECO:0000256" key="16">
    <source>
        <dbReference type="ARBA" id="ARBA00048247"/>
    </source>
</evidence>
<evidence type="ECO:0000256" key="14">
    <source>
        <dbReference type="ARBA" id="ARBA00023315"/>
    </source>
</evidence>
<dbReference type="CDD" id="cd03353">
    <property type="entry name" value="LbH_GlmU_C"/>
    <property type="match status" value="1"/>
</dbReference>
<dbReference type="HAMAP" id="MF_01631">
    <property type="entry name" value="GlmU"/>
    <property type="match status" value="1"/>
</dbReference>
<evidence type="ECO:0000256" key="4">
    <source>
        <dbReference type="ARBA" id="ARBA00007947"/>
    </source>
</evidence>
<dbReference type="Gene3D" id="3.90.550.10">
    <property type="entry name" value="Spore Coat Polysaccharide Biosynthesis Protein SpsA, Chain A"/>
    <property type="match status" value="1"/>
</dbReference>
<dbReference type="InterPro" id="IPR050065">
    <property type="entry name" value="GlmU-like"/>
</dbReference>
<evidence type="ECO:0000256" key="13">
    <source>
        <dbReference type="ARBA" id="ARBA00023268"/>
    </source>
</evidence>
<comment type="similarity">
    <text evidence="3">In the C-terminal section; belongs to the transferase hexapeptide repeat family.</text>
</comment>
<evidence type="ECO:0000256" key="1">
    <source>
        <dbReference type="ARBA" id="ARBA00001946"/>
    </source>
</evidence>
<dbReference type="GO" id="GO:0009252">
    <property type="term" value="P:peptidoglycan biosynthetic process"/>
    <property type="evidence" value="ECO:0007669"/>
    <property type="project" value="UniProtKB-KW"/>
</dbReference>
<keyword evidence="11" id="KW-0133">Cell shape</keyword>
<dbReference type="NCBIfam" id="TIGR01173">
    <property type="entry name" value="glmU"/>
    <property type="match status" value="1"/>
</dbReference>
<keyword evidence="6 19" id="KW-0808">Transferase</keyword>
<dbReference type="EC" id="2.3.1.157" evidence="19"/>
<comment type="similarity">
    <text evidence="4">In the N-terminal section; belongs to the N-acetylglucosamine-1-phosphate uridyltransferase family.</text>
</comment>
<evidence type="ECO:0000256" key="9">
    <source>
        <dbReference type="ARBA" id="ARBA00022737"/>
    </source>
</evidence>
<comment type="catalytic activity">
    <reaction evidence="16">
        <text>alpha-D-glucosamine 1-phosphate + acetyl-CoA = N-acetyl-alpha-D-glucosamine 1-phosphate + CoA + H(+)</text>
        <dbReference type="Rhea" id="RHEA:13725"/>
        <dbReference type="ChEBI" id="CHEBI:15378"/>
        <dbReference type="ChEBI" id="CHEBI:57287"/>
        <dbReference type="ChEBI" id="CHEBI:57288"/>
        <dbReference type="ChEBI" id="CHEBI:57776"/>
        <dbReference type="ChEBI" id="CHEBI:58516"/>
        <dbReference type="EC" id="2.3.1.157"/>
    </reaction>
</comment>
<evidence type="ECO:0000256" key="2">
    <source>
        <dbReference type="ARBA" id="ARBA00004496"/>
    </source>
</evidence>
<dbReference type="EMBL" id="UOED01000031">
    <property type="protein sequence ID" value="VAV88117.1"/>
    <property type="molecule type" value="Genomic_DNA"/>
</dbReference>
<evidence type="ECO:0000256" key="11">
    <source>
        <dbReference type="ARBA" id="ARBA00022960"/>
    </source>
</evidence>
<dbReference type="GO" id="GO:0000902">
    <property type="term" value="P:cell morphogenesis"/>
    <property type="evidence" value="ECO:0007669"/>
    <property type="project" value="InterPro"/>
</dbReference>
<gene>
    <name evidence="19" type="ORF">MNBD_ALPHA02-1663</name>
</gene>
<dbReference type="GO" id="GO:0000287">
    <property type="term" value="F:magnesium ion binding"/>
    <property type="evidence" value="ECO:0007669"/>
    <property type="project" value="InterPro"/>
</dbReference>